<name>A0A1Y5SL62_9RHOB</name>
<accession>A0A1Y5SL62</accession>
<dbReference type="AlphaFoldDB" id="A0A1Y5SL62"/>
<sequence length="300" mass="31344">MTLTLRPTLGLALGALTLTGLPLAAIAGPDYLSYSSSFTAFGDGDGAIYLPELDVAADYSFGNVVLSGALSAAKAYTDDSSDGELNIYGGDITAGYRVLPDFTLSAGYGATKIEGALFETYTLGSEYHSGSFSAGVSYASDGDDTSNTAIFAGYDAGGLYATAGAFLYEDSTDVILALGNDTGSYASDAALLFNSDEDTTLAALDVKYNIGRNFRALGEVFYADLGESDLTVASIGGGYQFQNGTWMDLTGGKVWAEGDDVAHVITLELSVETGRRALQGQKFRDDYSEALPAFLDVFVD</sequence>
<dbReference type="EMBL" id="FWFS01000005">
    <property type="protein sequence ID" value="SLN40228.1"/>
    <property type="molecule type" value="Genomic_DNA"/>
</dbReference>
<organism evidence="1 2">
    <name type="scientific">Aquimixticola soesokkakensis</name>
    <dbReference type="NCBI Taxonomy" id="1519096"/>
    <lineage>
        <taxon>Bacteria</taxon>
        <taxon>Pseudomonadati</taxon>
        <taxon>Pseudomonadota</taxon>
        <taxon>Alphaproteobacteria</taxon>
        <taxon>Rhodobacterales</taxon>
        <taxon>Paracoccaceae</taxon>
        <taxon>Aquimixticola</taxon>
    </lineage>
</organism>
<protein>
    <recommendedName>
        <fullName evidence="3">Porin domain-containing protein</fullName>
    </recommendedName>
</protein>
<keyword evidence="2" id="KW-1185">Reference proteome</keyword>
<gene>
    <name evidence="1" type="ORF">AQS8620_01516</name>
</gene>
<dbReference type="RefSeq" id="WP_085836238.1">
    <property type="nucleotide sequence ID" value="NZ_FWFS01000005.1"/>
</dbReference>
<proteinExistence type="predicted"/>
<evidence type="ECO:0000313" key="2">
    <source>
        <dbReference type="Proteomes" id="UP000193862"/>
    </source>
</evidence>
<reference evidence="1 2" key="1">
    <citation type="submission" date="2017-03" db="EMBL/GenBank/DDBJ databases">
        <authorList>
            <person name="Afonso C.L."/>
            <person name="Miller P.J."/>
            <person name="Scott M.A."/>
            <person name="Spackman E."/>
            <person name="Goraichik I."/>
            <person name="Dimitrov K.M."/>
            <person name="Suarez D.L."/>
            <person name="Swayne D.E."/>
        </authorList>
    </citation>
    <scope>NUCLEOTIDE SEQUENCE [LARGE SCALE GENOMIC DNA]</scope>
    <source>
        <strain evidence="1 2">CECT 8620</strain>
    </source>
</reference>
<dbReference type="SUPFAM" id="SSF56935">
    <property type="entry name" value="Porins"/>
    <property type="match status" value="2"/>
</dbReference>
<dbReference type="Proteomes" id="UP000193862">
    <property type="component" value="Unassembled WGS sequence"/>
</dbReference>
<evidence type="ECO:0008006" key="3">
    <source>
        <dbReference type="Google" id="ProtNLM"/>
    </source>
</evidence>
<evidence type="ECO:0000313" key="1">
    <source>
        <dbReference type="EMBL" id="SLN40228.1"/>
    </source>
</evidence>